<evidence type="ECO:0000313" key="1">
    <source>
        <dbReference type="EMBL" id="CCQ43069.1"/>
    </source>
</evidence>
<sequence length="63" mass="6863">MNPYTNFKKKMILFPLCPSILSLKPKKKEALPSLSVMETVFLLVSCSLPSPAACGRNAATAQH</sequence>
<reference evidence="1" key="1">
    <citation type="journal article" date="2013" name="PLoS ONE">
        <title>Direct detection of alternative open reading frames translation products in human significantly expands the proteome.</title>
        <authorList>
            <person name="Vanderperre B."/>
            <person name="Lucier J.-F."/>
            <person name="Motard J."/>
            <person name="Tremblay G."/>
            <person name="Vanderperre S."/>
            <person name="Wisztorski M."/>
            <person name="Salzet M."/>
            <person name="Boisvert F.-M."/>
            <person name="Roucou X."/>
        </authorList>
    </citation>
    <scope>NUCLEOTIDE SEQUENCE</scope>
</reference>
<proteinExistence type="predicted"/>
<accession>L8E7G2</accession>
<dbReference type="ChiTaRS" id="SIRPB1">
    <property type="organism name" value="human"/>
</dbReference>
<dbReference type="EMBL" id="HF583572">
    <property type="protein sequence ID" value="CCQ43069.1"/>
    <property type="molecule type" value="Genomic_DNA"/>
</dbReference>
<dbReference type="OrthoDB" id="6370831at2759"/>
<organism evidence="1">
    <name type="scientific">Homo sapiens</name>
    <name type="common">Human</name>
    <dbReference type="NCBI Taxonomy" id="9606"/>
    <lineage>
        <taxon>Eukaryota</taxon>
        <taxon>Metazoa</taxon>
        <taxon>Chordata</taxon>
        <taxon>Craniata</taxon>
        <taxon>Vertebrata</taxon>
        <taxon>Euteleostomi</taxon>
        <taxon>Mammalia</taxon>
        <taxon>Eutheria</taxon>
        <taxon>Euarchontoglires</taxon>
        <taxon>Primates</taxon>
        <taxon>Haplorrhini</taxon>
        <taxon>Catarrhini</taxon>
        <taxon>Hominidae</taxon>
        <taxon>Homo</taxon>
    </lineage>
</organism>
<dbReference type="AlphaFoldDB" id="L8E7G2"/>
<protein>
    <submittedName>
        <fullName evidence="1">Alternative protein SIRPB1</fullName>
    </submittedName>
</protein>
<gene>
    <name evidence="1" type="primary">SIRPB1</name>
</gene>
<name>L8E7G2_HUMAN</name>